<comment type="caution">
    <text evidence="1">The sequence shown here is derived from an EMBL/GenBank/DDBJ whole genome shotgun (WGS) entry which is preliminary data.</text>
</comment>
<organism evidence="1 2">
    <name type="scientific">Thioclava dalianensis</name>
    <dbReference type="NCBI Taxonomy" id="1185766"/>
    <lineage>
        <taxon>Bacteria</taxon>
        <taxon>Pseudomonadati</taxon>
        <taxon>Pseudomonadota</taxon>
        <taxon>Alphaproteobacteria</taxon>
        <taxon>Rhodobacterales</taxon>
        <taxon>Paracoccaceae</taxon>
        <taxon>Thioclava</taxon>
    </lineage>
</organism>
<dbReference type="AlphaFoldDB" id="A0A074U7Q3"/>
<proteinExistence type="predicted"/>
<dbReference type="Proteomes" id="UP000027725">
    <property type="component" value="Unassembled WGS sequence"/>
</dbReference>
<dbReference type="EMBL" id="JHEH01000005">
    <property type="protein sequence ID" value="KEP70717.1"/>
    <property type="molecule type" value="Genomic_DNA"/>
</dbReference>
<keyword evidence="2" id="KW-1185">Reference proteome</keyword>
<accession>A0A074U7Q3</accession>
<dbReference type="RefSeq" id="WP_038064001.1">
    <property type="nucleotide sequence ID" value="NZ_FOVB01000002.1"/>
</dbReference>
<dbReference type="OrthoDB" id="7870861at2"/>
<sequence>MSRHIIDTSKQAAEGPRVKRFVELQRREGIHPNLRALNKRSHGESLSRVTQYLRIERNETA</sequence>
<name>A0A074U7Q3_9RHOB</name>
<reference evidence="1 2" key="1">
    <citation type="submission" date="2014-03" db="EMBL/GenBank/DDBJ databases">
        <title>The draft genome sequence of Thioclava dalianensis DLFJ1-1.</title>
        <authorList>
            <person name="Lai Q."/>
            <person name="Shao Z."/>
        </authorList>
    </citation>
    <scope>NUCLEOTIDE SEQUENCE [LARGE SCALE GENOMIC DNA]</scope>
    <source>
        <strain evidence="1 2">DLFJ1-1</strain>
    </source>
</reference>
<evidence type="ECO:0000313" key="2">
    <source>
        <dbReference type="Proteomes" id="UP000027725"/>
    </source>
</evidence>
<evidence type="ECO:0000313" key="1">
    <source>
        <dbReference type="EMBL" id="KEP70717.1"/>
    </source>
</evidence>
<protein>
    <submittedName>
        <fullName evidence="1">Uncharacterized protein</fullName>
    </submittedName>
</protein>
<gene>
    <name evidence="1" type="ORF">DL1_16420</name>
</gene>
<dbReference type="STRING" id="1185766.SAMN05216224_102147"/>
<dbReference type="eggNOG" id="ENOG5030RMC">
    <property type="taxonomic scope" value="Bacteria"/>
</dbReference>